<reference evidence="2" key="2">
    <citation type="submission" date="2021-09" db="EMBL/GenBank/DDBJ databases">
        <authorList>
            <person name="Jia N."/>
            <person name="Wang J."/>
            <person name="Shi W."/>
            <person name="Du L."/>
            <person name="Sun Y."/>
            <person name="Zhan W."/>
            <person name="Jiang J."/>
            <person name="Wang Q."/>
            <person name="Zhang B."/>
            <person name="Ji P."/>
            <person name="Sakyi L.B."/>
            <person name="Cui X."/>
            <person name="Yuan T."/>
            <person name="Jiang B."/>
            <person name="Yang W."/>
            <person name="Lam T.T.-Y."/>
            <person name="Chang Q."/>
            <person name="Ding S."/>
            <person name="Wang X."/>
            <person name="Zhu J."/>
            <person name="Ruan X."/>
            <person name="Zhao L."/>
            <person name="Wei J."/>
            <person name="Que T."/>
            <person name="Du C."/>
            <person name="Cheng J."/>
            <person name="Dai P."/>
            <person name="Han X."/>
            <person name="Huang E."/>
            <person name="Gao Y."/>
            <person name="Liu J."/>
            <person name="Shao H."/>
            <person name="Ye R."/>
            <person name="Li L."/>
            <person name="Wei W."/>
            <person name="Wang X."/>
            <person name="Wang C."/>
            <person name="Huo Q."/>
            <person name="Li W."/>
            <person name="Guo W."/>
            <person name="Chen H."/>
            <person name="Chen S."/>
            <person name="Zhou L."/>
            <person name="Zhou L."/>
            <person name="Ni X."/>
            <person name="Tian J."/>
            <person name="Zhou Y."/>
            <person name="Sheng Y."/>
            <person name="Liu T."/>
            <person name="Pan Y."/>
            <person name="Xia L."/>
            <person name="Li J."/>
            <person name="Zhao F."/>
            <person name="Cao W."/>
        </authorList>
    </citation>
    <scope>NUCLEOTIDE SEQUENCE</scope>
    <source>
        <strain evidence="2">Rsan-2018</strain>
        <tissue evidence="2">Larvae</tissue>
    </source>
</reference>
<gene>
    <name evidence="2" type="ORF">HPB52_008677</name>
</gene>
<evidence type="ECO:0008006" key="4">
    <source>
        <dbReference type="Google" id="ProtNLM"/>
    </source>
</evidence>
<keyword evidence="3" id="KW-1185">Reference proteome</keyword>
<reference evidence="2" key="1">
    <citation type="journal article" date="2020" name="Cell">
        <title>Large-Scale Comparative Analyses of Tick Genomes Elucidate Their Genetic Diversity and Vector Capacities.</title>
        <authorList>
            <consortium name="Tick Genome and Microbiome Consortium (TIGMIC)"/>
            <person name="Jia N."/>
            <person name="Wang J."/>
            <person name="Shi W."/>
            <person name="Du L."/>
            <person name="Sun Y."/>
            <person name="Zhan W."/>
            <person name="Jiang J.F."/>
            <person name="Wang Q."/>
            <person name="Zhang B."/>
            <person name="Ji P."/>
            <person name="Bell-Sakyi L."/>
            <person name="Cui X.M."/>
            <person name="Yuan T.T."/>
            <person name="Jiang B.G."/>
            <person name="Yang W.F."/>
            <person name="Lam T.T."/>
            <person name="Chang Q.C."/>
            <person name="Ding S.J."/>
            <person name="Wang X.J."/>
            <person name="Zhu J.G."/>
            <person name="Ruan X.D."/>
            <person name="Zhao L."/>
            <person name="Wei J.T."/>
            <person name="Ye R.Z."/>
            <person name="Que T.C."/>
            <person name="Du C.H."/>
            <person name="Zhou Y.H."/>
            <person name="Cheng J.X."/>
            <person name="Dai P.F."/>
            <person name="Guo W.B."/>
            <person name="Han X.H."/>
            <person name="Huang E.J."/>
            <person name="Li L.F."/>
            <person name="Wei W."/>
            <person name="Gao Y.C."/>
            <person name="Liu J.Z."/>
            <person name="Shao H.Z."/>
            <person name="Wang X."/>
            <person name="Wang C.C."/>
            <person name="Yang T.C."/>
            <person name="Huo Q.B."/>
            <person name="Li W."/>
            <person name="Chen H.Y."/>
            <person name="Chen S.E."/>
            <person name="Zhou L.G."/>
            <person name="Ni X.B."/>
            <person name="Tian J.H."/>
            <person name="Sheng Y."/>
            <person name="Liu T."/>
            <person name="Pan Y.S."/>
            <person name="Xia L.Y."/>
            <person name="Li J."/>
            <person name="Zhao F."/>
            <person name="Cao W.C."/>
        </authorList>
    </citation>
    <scope>NUCLEOTIDE SEQUENCE</scope>
    <source>
        <strain evidence="2">Rsan-2018</strain>
    </source>
</reference>
<evidence type="ECO:0000256" key="1">
    <source>
        <dbReference type="SAM" id="MobiDB-lite"/>
    </source>
</evidence>
<sequence>MPLDFDDPSHTESLTEARFTTVDDFSNDSCSLPWNVSRSAYPDLPDQVFHSLMRCPKNLHGCSQELVVCLDYYAITCSCAPNCAVYGDCCWNVAELPETPISELPRTACVSVDAEPEPSERAVENDTEMDTPTWYPKDIGKVHLRMVVGCPASWPDQDVRKACEEYESFKEVFYSIPTTTSRDVTYRNGFCALCNNENVDGAFWNTNADEYEAFLWLPDTVYKKPAYHLRPCTDDTMIDTCNLEVSDVVSRKCEVYYAPVRDSRDEKVYKNVYCATCNDADVSKLSCKPTVHFNDEKKNGEAIPDLNMAAIFKPVTTTPTCHAFYNGRCCIPRKSNVGNPEPIFKGDRDDPPQMHVPKLTGEEWPPQESGSGSCGTLARLYFTLGFVAAKHWVFNVGSMLHDTVSWDERLRSPDLAYQLQALQRACVVAESYLPVPTWMAPPT</sequence>
<dbReference type="Proteomes" id="UP000821837">
    <property type="component" value="Chromosome 10"/>
</dbReference>
<feature type="region of interest" description="Disordered" evidence="1">
    <location>
        <begin position="343"/>
        <end position="369"/>
    </location>
</feature>
<dbReference type="InterPro" id="IPR053231">
    <property type="entry name" value="GPCR_LN-TM7"/>
</dbReference>
<name>A0A9D4QG49_RHISA</name>
<dbReference type="PANTHER" id="PTHR45902:SF1">
    <property type="entry name" value="LATROPHILIN RECEPTOR-LIKE PROTEIN A"/>
    <property type="match status" value="1"/>
</dbReference>
<evidence type="ECO:0000313" key="3">
    <source>
        <dbReference type="Proteomes" id="UP000821837"/>
    </source>
</evidence>
<organism evidence="2 3">
    <name type="scientific">Rhipicephalus sanguineus</name>
    <name type="common">Brown dog tick</name>
    <name type="synonym">Ixodes sanguineus</name>
    <dbReference type="NCBI Taxonomy" id="34632"/>
    <lineage>
        <taxon>Eukaryota</taxon>
        <taxon>Metazoa</taxon>
        <taxon>Ecdysozoa</taxon>
        <taxon>Arthropoda</taxon>
        <taxon>Chelicerata</taxon>
        <taxon>Arachnida</taxon>
        <taxon>Acari</taxon>
        <taxon>Parasitiformes</taxon>
        <taxon>Ixodida</taxon>
        <taxon>Ixodoidea</taxon>
        <taxon>Ixodidae</taxon>
        <taxon>Rhipicephalinae</taxon>
        <taxon>Rhipicephalus</taxon>
        <taxon>Rhipicephalus</taxon>
    </lineage>
</organism>
<accession>A0A9D4QG49</accession>
<dbReference type="PANTHER" id="PTHR45902">
    <property type="entry name" value="LATROPHILIN RECEPTOR-LIKE PROTEIN A"/>
    <property type="match status" value="1"/>
</dbReference>
<evidence type="ECO:0000313" key="2">
    <source>
        <dbReference type="EMBL" id="KAH7976118.1"/>
    </source>
</evidence>
<comment type="caution">
    <text evidence="2">The sequence shown here is derived from an EMBL/GenBank/DDBJ whole genome shotgun (WGS) entry which is preliminary data.</text>
</comment>
<dbReference type="AlphaFoldDB" id="A0A9D4QG49"/>
<protein>
    <recommendedName>
        <fullName evidence="4">SMB domain-containing protein</fullName>
    </recommendedName>
</protein>
<dbReference type="VEuPathDB" id="VectorBase:RSAN_025854"/>
<dbReference type="EMBL" id="JABSTV010001246">
    <property type="protein sequence ID" value="KAH7976118.1"/>
    <property type="molecule type" value="Genomic_DNA"/>
</dbReference>
<proteinExistence type="predicted"/>